<accession>A0A7C9P7X0</accession>
<evidence type="ECO:0000313" key="4">
    <source>
        <dbReference type="Proteomes" id="UP000480312"/>
    </source>
</evidence>
<reference evidence="3 4" key="1">
    <citation type="submission" date="2020-01" db="EMBL/GenBank/DDBJ databases">
        <title>Whole genome sequencing of Halomonas alkaliphila strain LS44.</title>
        <authorList>
            <person name="Kumar S."/>
            <person name="Paul D."/>
            <person name="Shouche Y."/>
            <person name="Suryavanshi M.V."/>
        </authorList>
    </citation>
    <scope>NUCLEOTIDE SEQUENCE [LARGE SCALE GENOMIC DNA]</scope>
    <source>
        <strain evidence="3 4">LS44</strain>
    </source>
</reference>
<feature type="compositionally biased region" description="Basic and acidic residues" evidence="1">
    <location>
        <begin position="105"/>
        <end position="117"/>
    </location>
</feature>
<organism evidence="3 4">
    <name type="scientific">Vreelandella alkaliphila</name>
    <dbReference type="NCBI Taxonomy" id="272774"/>
    <lineage>
        <taxon>Bacteria</taxon>
        <taxon>Pseudomonadati</taxon>
        <taxon>Pseudomonadota</taxon>
        <taxon>Gammaproteobacteria</taxon>
        <taxon>Oceanospirillales</taxon>
        <taxon>Halomonadaceae</taxon>
        <taxon>Vreelandella</taxon>
    </lineage>
</organism>
<feature type="signal peptide" evidence="2">
    <location>
        <begin position="1"/>
        <end position="25"/>
    </location>
</feature>
<sequence>MSLRQLFAPALLAMALMPMAFSAQAGHHKDHDGHGYDRAQMAERMQERRQDAYQRAELSEEQRAALDEAHAEHRDAMLSLREEHHARVAEILTEEEQQALRNAMHEIHAEAYDEKARGQRGHGKHRHGNHSEPVEETSTE</sequence>
<proteinExistence type="predicted"/>
<dbReference type="Proteomes" id="UP000480312">
    <property type="component" value="Unassembled WGS sequence"/>
</dbReference>
<keyword evidence="2" id="KW-0732">Signal</keyword>
<dbReference type="OrthoDB" id="6169631at2"/>
<name>A0A7C9P7X0_9GAMM</name>
<feature type="compositionally biased region" description="Basic and acidic residues" evidence="1">
    <location>
        <begin position="27"/>
        <end position="76"/>
    </location>
</feature>
<feature type="region of interest" description="Disordered" evidence="1">
    <location>
        <begin position="105"/>
        <end position="140"/>
    </location>
</feature>
<feature type="chain" id="PRO_5028898983" description="Zinc resistance-associated protein" evidence="2">
    <location>
        <begin position="26"/>
        <end position="140"/>
    </location>
</feature>
<evidence type="ECO:0000256" key="2">
    <source>
        <dbReference type="SAM" id="SignalP"/>
    </source>
</evidence>
<feature type="compositionally biased region" description="Basic residues" evidence="1">
    <location>
        <begin position="118"/>
        <end position="128"/>
    </location>
</feature>
<evidence type="ECO:0000256" key="1">
    <source>
        <dbReference type="SAM" id="MobiDB-lite"/>
    </source>
</evidence>
<gene>
    <name evidence="3" type="ORF">GPL32_04640</name>
</gene>
<dbReference type="EMBL" id="JAAEHK010000004">
    <property type="protein sequence ID" value="NDL69795.1"/>
    <property type="molecule type" value="Genomic_DNA"/>
</dbReference>
<evidence type="ECO:0008006" key="5">
    <source>
        <dbReference type="Google" id="ProtNLM"/>
    </source>
</evidence>
<protein>
    <recommendedName>
        <fullName evidence="5">Zinc resistance-associated protein</fullName>
    </recommendedName>
</protein>
<feature type="region of interest" description="Disordered" evidence="1">
    <location>
        <begin position="25"/>
        <end position="76"/>
    </location>
</feature>
<dbReference type="AlphaFoldDB" id="A0A7C9P7X0"/>
<comment type="caution">
    <text evidence="3">The sequence shown here is derived from an EMBL/GenBank/DDBJ whole genome shotgun (WGS) entry which is preliminary data.</text>
</comment>
<evidence type="ECO:0000313" key="3">
    <source>
        <dbReference type="EMBL" id="NDL69795.1"/>
    </source>
</evidence>